<comment type="caution">
    <text evidence="3">The sequence shown here is derived from an EMBL/GenBank/DDBJ whole genome shotgun (WGS) entry which is preliminary data.</text>
</comment>
<evidence type="ECO:0000313" key="4">
    <source>
        <dbReference type="Proteomes" id="UP000093309"/>
    </source>
</evidence>
<comment type="similarity">
    <text evidence="1">Belongs to the AHA1 family.</text>
</comment>
<dbReference type="AlphaFoldDB" id="A0A1C0ZXX4"/>
<dbReference type="SUPFAM" id="SSF55961">
    <property type="entry name" value="Bet v1-like"/>
    <property type="match status" value="1"/>
</dbReference>
<gene>
    <name evidence="3" type="ORF">A8709_21775</name>
</gene>
<dbReference type="Pfam" id="PF08327">
    <property type="entry name" value="AHSA1"/>
    <property type="match status" value="1"/>
</dbReference>
<dbReference type="Gene3D" id="3.30.530.20">
    <property type="match status" value="1"/>
</dbReference>
<evidence type="ECO:0000256" key="1">
    <source>
        <dbReference type="ARBA" id="ARBA00006817"/>
    </source>
</evidence>
<sequence length="157" mass="17755">MTEKQGINNDTSAAEAYELIASRVFDAPRDLVYEAWTNPDHLAKWWGPNGFTNTFHEFDLRPGGAWQFVMHGPNGVDYPNKSEFVEIGPERIVLRHLSAPHFQITAILEDLGSQTKLTFRQLFSTASEFNAASKYAPEANEQNLDRLGIQLQKMKSV</sequence>
<name>A0A1C0ZXX4_9BACL</name>
<feature type="domain" description="Activator of Hsp90 ATPase homologue 1/2-like C-terminal" evidence="2">
    <location>
        <begin position="26"/>
        <end position="147"/>
    </location>
</feature>
<accession>A0A1C0ZXX4</accession>
<keyword evidence="4" id="KW-1185">Reference proteome</keyword>
<dbReference type="InterPro" id="IPR013538">
    <property type="entry name" value="ASHA1/2-like_C"/>
</dbReference>
<reference evidence="4" key="1">
    <citation type="submission" date="2016-05" db="EMBL/GenBank/DDBJ databases">
        <title>Paenibacillus oryzae. sp. nov., isolated from the rice root.</title>
        <authorList>
            <person name="Zhang J."/>
            <person name="Zhang X."/>
        </authorList>
    </citation>
    <scope>NUCLEOTIDE SEQUENCE [LARGE SCALE GENOMIC DNA]</scope>
    <source>
        <strain evidence="4">KCTC13222</strain>
    </source>
</reference>
<dbReference type="OrthoDB" id="118413at2"/>
<dbReference type="InterPro" id="IPR023393">
    <property type="entry name" value="START-like_dom_sf"/>
</dbReference>
<organism evidence="3 4">
    <name type="scientific">Paenibacillus pectinilyticus</name>
    <dbReference type="NCBI Taxonomy" id="512399"/>
    <lineage>
        <taxon>Bacteria</taxon>
        <taxon>Bacillati</taxon>
        <taxon>Bacillota</taxon>
        <taxon>Bacilli</taxon>
        <taxon>Bacillales</taxon>
        <taxon>Paenibacillaceae</taxon>
        <taxon>Paenibacillus</taxon>
    </lineage>
</organism>
<dbReference type="Proteomes" id="UP000093309">
    <property type="component" value="Unassembled WGS sequence"/>
</dbReference>
<dbReference type="EMBL" id="LYPC01000026">
    <property type="protein sequence ID" value="OCT12954.1"/>
    <property type="molecule type" value="Genomic_DNA"/>
</dbReference>
<evidence type="ECO:0000259" key="2">
    <source>
        <dbReference type="Pfam" id="PF08327"/>
    </source>
</evidence>
<dbReference type="RefSeq" id="WP_065854986.1">
    <property type="nucleotide sequence ID" value="NZ_LYPC01000026.1"/>
</dbReference>
<dbReference type="CDD" id="cd08894">
    <property type="entry name" value="SRPBCC_CalC_Aha1-like_1"/>
    <property type="match status" value="1"/>
</dbReference>
<evidence type="ECO:0000313" key="3">
    <source>
        <dbReference type="EMBL" id="OCT12954.1"/>
    </source>
</evidence>
<protein>
    <submittedName>
        <fullName evidence="3">Polyketide cyclase</fullName>
    </submittedName>
</protein>
<dbReference type="STRING" id="512399.A8709_21775"/>
<proteinExistence type="inferred from homology"/>